<dbReference type="Pfam" id="PF02544">
    <property type="entry name" value="Steroid_dh"/>
    <property type="match status" value="1"/>
</dbReference>
<keyword evidence="6 13" id="KW-0347">Helicase</keyword>
<reference evidence="18 19" key="1">
    <citation type="submission" date="2023-09" db="EMBL/GenBank/DDBJ databases">
        <title>Multi-omics analysis of a traditional fermented food reveals byproduct-associated fungal strains for waste-to-food upcycling.</title>
        <authorList>
            <consortium name="Lawrence Berkeley National Laboratory"/>
            <person name="Rekdal V.M."/>
            <person name="Villalobos-Escobedo J.M."/>
            <person name="Rodriguez-Valeron N."/>
            <person name="Garcia M.O."/>
            <person name="Vasquez D.P."/>
            <person name="Damayanti I."/>
            <person name="Sorensen P.M."/>
            <person name="Baidoo E.E."/>
            <person name="De Carvalho A.C."/>
            <person name="Riley R."/>
            <person name="Lipzen A."/>
            <person name="He G."/>
            <person name="Yan M."/>
            <person name="Haridas S."/>
            <person name="Daum C."/>
            <person name="Yoshinaga Y."/>
            <person name="Ng V."/>
            <person name="Grigoriev I.V."/>
            <person name="Munk R."/>
            <person name="Nuraida L."/>
            <person name="Wijaya C.H."/>
            <person name="Morales P.-C."/>
            <person name="Keasling J.D."/>
        </authorList>
    </citation>
    <scope>NUCLEOTIDE SEQUENCE [LARGE SCALE GENOMIC DNA]</scope>
    <source>
        <strain evidence="18 19">FGSC 2613</strain>
    </source>
</reference>
<dbReference type="InterPro" id="IPR002464">
    <property type="entry name" value="DNA/RNA_helicase_DEAH_CS"/>
</dbReference>
<evidence type="ECO:0000313" key="18">
    <source>
        <dbReference type="EMBL" id="KAL0470362.1"/>
    </source>
</evidence>
<dbReference type="InterPro" id="IPR001650">
    <property type="entry name" value="Helicase_C-like"/>
</dbReference>
<evidence type="ECO:0000256" key="12">
    <source>
        <dbReference type="ARBA" id="ARBA00034617"/>
    </source>
</evidence>
<protein>
    <recommendedName>
        <fullName evidence="13">ATP-dependent DNA helicase</fullName>
        <ecNumber evidence="13">5.6.2.4</ecNumber>
    </recommendedName>
</protein>
<evidence type="ECO:0000256" key="3">
    <source>
        <dbReference type="ARBA" id="ARBA00022692"/>
    </source>
</evidence>
<evidence type="ECO:0000259" key="16">
    <source>
        <dbReference type="PROSITE" id="PS51192"/>
    </source>
</evidence>
<dbReference type="PANTHER" id="PTHR13710:SF152">
    <property type="entry name" value="ATP-DEPENDENT DNA HELICASE Q5"/>
    <property type="match status" value="1"/>
</dbReference>
<dbReference type="PROSITE" id="PS00690">
    <property type="entry name" value="DEAH_ATP_HELICASE"/>
    <property type="match status" value="1"/>
</dbReference>
<dbReference type="Pfam" id="PF16124">
    <property type="entry name" value="RecQ_Zn_bind"/>
    <property type="match status" value="1"/>
</dbReference>
<keyword evidence="9" id="KW-0238">DNA-binding</keyword>
<dbReference type="Pfam" id="PF00271">
    <property type="entry name" value="Helicase_C"/>
    <property type="match status" value="1"/>
</dbReference>
<comment type="catalytic activity">
    <reaction evidence="13">
        <text>ATP + H2O = ADP + phosphate + H(+)</text>
        <dbReference type="Rhea" id="RHEA:13065"/>
        <dbReference type="ChEBI" id="CHEBI:15377"/>
        <dbReference type="ChEBI" id="CHEBI:15378"/>
        <dbReference type="ChEBI" id="CHEBI:30616"/>
        <dbReference type="ChEBI" id="CHEBI:43474"/>
        <dbReference type="ChEBI" id="CHEBI:456216"/>
    </reaction>
</comment>
<keyword evidence="3 15" id="KW-0812">Transmembrane</keyword>
<dbReference type="Proteomes" id="UP001451303">
    <property type="component" value="Unassembled WGS sequence"/>
</dbReference>
<feature type="transmembrane region" description="Helical" evidence="15">
    <location>
        <begin position="56"/>
        <end position="77"/>
    </location>
</feature>
<evidence type="ECO:0000313" key="19">
    <source>
        <dbReference type="Proteomes" id="UP001451303"/>
    </source>
</evidence>
<evidence type="ECO:0000256" key="2">
    <source>
        <dbReference type="ARBA" id="ARBA00005446"/>
    </source>
</evidence>
<comment type="subcellular location">
    <subcellularLocation>
        <location evidence="1">Membrane</location>
        <topology evidence="1">Multi-pass membrane protein</topology>
    </subcellularLocation>
    <subcellularLocation>
        <location evidence="13">Nucleus</location>
    </subcellularLocation>
</comment>
<keyword evidence="7 13" id="KW-0067">ATP-binding</keyword>
<evidence type="ECO:0000256" key="15">
    <source>
        <dbReference type="SAM" id="Phobius"/>
    </source>
</evidence>
<comment type="similarity">
    <text evidence="2 13">Belongs to the helicase family. RecQ subfamily.</text>
</comment>
<proteinExistence type="inferred from homology"/>
<feature type="transmembrane region" description="Helical" evidence="15">
    <location>
        <begin position="125"/>
        <end position="148"/>
    </location>
</feature>
<dbReference type="PROSITE" id="PS51194">
    <property type="entry name" value="HELICASE_CTER"/>
    <property type="match status" value="1"/>
</dbReference>
<dbReference type="SMART" id="SM00487">
    <property type="entry name" value="DEXDc"/>
    <property type="match status" value="1"/>
</dbReference>
<dbReference type="InterPro" id="IPR014001">
    <property type="entry name" value="Helicase_ATP-bd"/>
</dbReference>
<dbReference type="Gene3D" id="3.40.50.300">
    <property type="entry name" value="P-loop containing nucleotide triphosphate hydrolases"/>
    <property type="match status" value="2"/>
</dbReference>
<evidence type="ECO:0000256" key="10">
    <source>
        <dbReference type="ARBA" id="ARBA00023136"/>
    </source>
</evidence>
<comment type="caution">
    <text evidence="18">The sequence shown here is derived from an EMBL/GenBank/DDBJ whole genome shotgun (WGS) entry which is preliminary data.</text>
</comment>
<keyword evidence="19" id="KW-1185">Reference proteome</keyword>
<accession>A0ABR3DCF7</accession>
<dbReference type="EC" id="5.6.2.4" evidence="13"/>
<comment type="catalytic activity">
    <reaction evidence="12 13">
        <text>Couples ATP hydrolysis with the unwinding of duplex DNA by translocating in the 3'-5' direction.</text>
        <dbReference type="EC" id="5.6.2.4"/>
    </reaction>
</comment>
<feature type="domain" description="Helicase C-terminal" evidence="17">
    <location>
        <begin position="555"/>
        <end position="706"/>
    </location>
</feature>
<dbReference type="PROSITE" id="PS51192">
    <property type="entry name" value="HELICASE_ATP_BIND_1"/>
    <property type="match status" value="1"/>
</dbReference>
<dbReference type="InterPro" id="IPR001104">
    <property type="entry name" value="3-oxo-5_a-steroid_4-DH_C"/>
</dbReference>
<dbReference type="SMART" id="SM00490">
    <property type="entry name" value="HELICc"/>
    <property type="match status" value="1"/>
</dbReference>
<gene>
    <name evidence="18" type="ORF">QR685DRAFT_441128</name>
</gene>
<keyword evidence="10 15" id="KW-0472">Membrane</keyword>
<keyword evidence="5 13" id="KW-0378">Hydrolase</keyword>
<dbReference type="InterPro" id="IPR004589">
    <property type="entry name" value="DNA_helicase_ATP-dep_RecQ"/>
</dbReference>
<dbReference type="Pfam" id="PF00270">
    <property type="entry name" value="DEAD"/>
    <property type="match status" value="1"/>
</dbReference>
<dbReference type="PROSITE" id="PS50244">
    <property type="entry name" value="S5A_REDUCTASE"/>
    <property type="match status" value="1"/>
</dbReference>
<evidence type="ECO:0000256" key="7">
    <source>
        <dbReference type="ARBA" id="ARBA00022840"/>
    </source>
</evidence>
<dbReference type="NCBIfam" id="TIGR00614">
    <property type="entry name" value="recQ_fam"/>
    <property type="match status" value="1"/>
</dbReference>
<dbReference type="CDD" id="cd17920">
    <property type="entry name" value="DEXHc_RecQ"/>
    <property type="match status" value="1"/>
</dbReference>
<feature type="region of interest" description="Disordered" evidence="14">
    <location>
        <begin position="200"/>
        <end position="219"/>
    </location>
</feature>
<keyword evidence="4 13" id="KW-0547">Nucleotide-binding</keyword>
<name>A0ABR3DCF7_NEUIN</name>
<evidence type="ECO:0000259" key="17">
    <source>
        <dbReference type="PROSITE" id="PS51194"/>
    </source>
</evidence>
<dbReference type="InterPro" id="IPR027417">
    <property type="entry name" value="P-loop_NTPase"/>
</dbReference>
<evidence type="ECO:0000256" key="11">
    <source>
        <dbReference type="ARBA" id="ARBA00023242"/>
    </source>
</evidence>
<feature type="transmembrane region" description="Helical" evidence="15">
    <location>
        <begin position="168"/>
        <end position="187"/>
    </location>
</feature>
<feature type="domain" description="Helicase ATP-binding" evidence="16">
    <location>
        <begin position="329"/>
        <end position="503"/>
    </location>
</feature>
<dbReference type="GO" id="GO:0004386">
    <property type="term" value="F:helicase activity"/>
    <property type="evidence" value="ECO:0007669"/>
    <property type="project" value="UniProtKB-KW"/>
</dbReference>
<dbReference type="PANTHER" id="PTHR13710">
    <property type="entry name" value="DNA HELICASE RECQ FAMILY MEMBER"/>
    <property type="match status" value="1"/>
</dbReference>
<feature type="transmembrane region" description="Helical" evidence="15">
    <location>
        <begin position="97"/>
        <end position="116"/>
    </location>
</feature>
<evidence type="ECO:0000256" key="4">
    <source>
        <dbReference type="ARBA" id="ARBA00022741"/>
    </source>
</evidence>
<evidence type="ECO:0000256" key="9">
    <source>
        <dbReference type="ARBA" id="ARBA00023125"/>
    </source>
</evidence>
<organism evidence="18 19">
    <name type="scientific">Neurospora intermedia</name>
    <dbReference type="NCBI Taxonomy" id="5142"/>
    <lineage>
        <taxon>Eukaryota</taxon>
        <taxon>Fungi</taxon>
        <taxon>Dikarya</taxon>
        <taxon>Ascomycota</taxon>
        <taxon>Pezizomycotina</taxon>
        <taxon>Sordariomycetes</taxon>
        <taxon>Sordariomycetidae</taxon>
        <taxon>Sordariales</taxon>
        <taxon>Sordariaceae</taxon>
        <taxon>Neurospora</taxon>
    </lineage>
</organism>
<dbReference type="InterPro" id="IPR032284">
    <property type="entry name" value="RecQ_Zn-bd"/>
</dbReference>
<keyword evidence="8 15" id="KW-1133">Transmembrane helix</keyword>
<evidence type="ECO:0000256" key="1">
    <source>
        <dbReference type="ARBA" id="ARBA00004141"/>
    </source>
</evidence>
<evidence type="ECO:0000256" key="6">
    <source>
        <dbReference type="ARBA" id="ARBA00022806"/>
    </source>
</evidence>
<dbReference type="EMBL" id="JAVLET010000004">
    <property type="protein sequence ID" value="KAL0470362.1"/>
    <property type="molecule type" value="Genomic_DNA"/>
</dbReference>
<evidence type="ECO:0000256" key="13">
    <source>
        <dbReference type="RuleBase" id="RU364117"/>
    </source>
</evidence>
<evidence type="ECO:0000256" key="14">
    <source>
        <dbReference type="SAM" id="MobiDB-lite"/>
    </source>
</evidence>
<dbReference type="InterPro" id="IPR011545">
    <property type="entry name" value="DEAD/DEAH_box_helicase_dom"/>
</dbReference>
<evidence type="ECO:0000256" key="8">
    <source>
        <dbReference type="ARBA" id="ARBA00022989"/>
    </source>
</evidence>
<keyword evidence="11 13" id="KW-0539">Nucleus</keyword>
<evidence type="ECO:0000256" key="5">
    <source>
        <dbReference type="ARBA" id="ARBA00022801"/>
    </source>
</evidence>
<sequence>MTTRTVGLIDNWYPPTRENHDLILSLWKWFPVAASLQWGVSWYGMGKTSVTSRLNLPGRIGWLTMEAPGFMTLVYMMCTLPAQHGFTLSDLPWQNKVLAGLFVFHYSYRALAFPFLQPSMASIHIAIWLSALSFQIINGTLIGAWLAAYGPTSHAAWDRQLFSSFPTLQFTCGIALFYVGLMANFYHDDELREIRRRENRRQERLAKQNGKKGQPAKKVEKHYEIPKAGLFKVMLYPHYFCEWVEWLGFYMAAGWGCLPARCFLLNEVAAMLPRAVKGKQWYMEKFGEEKISKKWAVIPGVWTKLWAKWKPKQTELLALGTRPHQREIIEAALDGHDVFVQAATSFGKSLCFQLPAVIDRGITIVISPLLSLMMNQVEALKASDVDARTLNSNTTLPERDYIYADLATGHPLMRLLYVTPELCSGDHFRRKLKLVYEQHELARIVVDEAHCISEWGHDFRKDFKRLSWFRETFPDVPVMCLTATANEQVRHDVLTTLGLDKTPGKLKIFSMTAHRPNLHLEVRFTSDEANDRYDDFVTWLKGVYDRRAAADRKAELDATGERVENVPGIIYTISRDEVESLAAALRHDGIGARPFHAKLPNQVKEETLAKWIANDPGYDVIVATTAFGMGIDKENVRFVVHWRLPKSFEGYYQEAGRAGRDGNASYCFLYYSREDRDRVCNLVMREPVSKNASADGIINKQARQMSLSRLVAYCEDTGSCRHAAICRYFGETQVPACDYACDWHKDPQGLKRRMARGLASEEWVSTQREEGMYDEYWSE</sequence>
<dbReference type="SUPFAM" id="SSF52540">
    <property type="entry name" value="P-loop containing nucleoside triphosphate hydrolases"/>
    <property type="match status" value="1"/>
</dbReference>